<keyword evidence="5" id="KW-1185">Reference proteome</keyword>
<dbReference type="GeneID" id="49322295"/>
<evidence type="ECO:0000313" key="4">
    <source>
        <dbReference type="Proteomes" id="UP000245055"/>
    </source>
</evidence>
<dbReference type="EMBL" id="QZDO01000009">
    <property type="protein sequence ID" value="RJL75914.1"/>
    <property type="molecule type" value="Genomic_DNA"/>
</dbReference>
<name>A0AAP2D037_9GAMM</name>
<gene>
    <name evidence="3" type="ORF">D5077_03630</name>
    <name evidence="2" type="ORF">DF213_19210</name>
</gene>
<keyword evidence="1" id="KW-0812">Transmembrane</keyword>
<dbReference type="EMBL" id="QESZ01000033">
    <property type="protein sequence ID" value="PWD69875.1"/>
    <property type="molecule type" value="Genomic_DNA"/>
</dbReference>
<protein>
    <submittedName>
        <fullName evidence="2">Uncharacterized protein</fullName>
    </submittedName>
</protein>
<keyword evidence="1" id="KW-1133">Transmembrane helix</keyword>
<evidence type="ECO:0000256" key="1">
    <source>
        <dbReference type="SAM" id="Phobius"/>
    </source>
</evidence>
<dbReference type="Proteomes" id="UP000245055">
    <property type="component" value="Unassembled WGS sequence"/>
</dbReference>
<evidence type="ECO:0000313" key="2">
    <source>
        <dbReference type="EMBL" id="PWD69875.1"/>
    </source>
</evidence>
<dbReference type="Proteomes" id="UP000266633">
    <property type="component" value="Unassembled WGS sequence"/>
</dbReference>
<comment type="caution">
    <text evidence="2">The sequence shown here is derived from an EMBL/GenBank/DDBJ whole genome shotgun (WGS) entry which is preliminary data.</text>
</comment>
<reference evidence="3 5" key="2">
    <citation type="submission" date="2018-09" db="EMBL/GenBank/DDBJ databases">
        <title>Phylogenetic diversity of Pectobacterium and Dickeya strains causing blackleg disease of potato in Morocco.</title>
        <authorList>
            <person name="Oulghazi S."/>
            <person name="Moumni M."/>
            <person name="Faure D."/>
        </authorList>
    </citation>
    <scope>NUCLEOTIDE SEQUENCE [LARGE SCALE GENOMIC DNA]</scope>
    <source>
        <strain evidence="3 5">S4.16.03.LID</strain>
    </source>
</reference>
<proteinExistence type="predicted"/>
<dbReference type="RefSeq" id="WP_024108818.1">
    <property type="nucleotide sequence ID" value="NZ_CP031560.1"/>
</dbReference>
<feature type="transmembrane region" description="Helical" evidence="1">
    <location>
        <begin position="18"/>
        <end position="36"/>
    </location>
</feature>
<dbReference type="AlphaFoldDB" id="A0AAP2D037"/>
<reference evidence="2 4" key="1">
    <citation type="submission" date="2018-05" db="EMBL/GenBank/DDBJ databases">
        <title>Genomic diversity of pathogens causing Blackleg of Potato in Pakistan.</title>
        <authorList>
            <person name="Sarfraz S."/>
            <person name="Riaz K."/>
            <person name="Oulghazi S."/>
            <person name="Cigna J."/>
            <person name="Sahi S.T."/>
            <person name="Khan S.H."/>
            <person name="Hameed A."/>
            <person name="Faure D."/>
        </authorList>
    </citation>
    <scope>NUCLEOTIDE SEQUENCE [LARGE SCALE GENOMIC DNA]</scope>
    <source>
        <strain evidence="2 4">SS70</strain>
    </source>
</reference>
<organism evidence="2 4">
    <name type="scientific">Dickeya dianthicola</name>
    <dbReference type="NCBI Taxonomy" id="204039"/>
    <lineage>
        <taxon>Bacteria</taxon>
        <taxon>Pseudomonadati</taxon>
        <taxon>Pseudomonadota</taxon>
        <taxon>Gammaproteobacteria</taxon>
        <taxon>Enterobacterales</taxon>
        <taxon>Pectobacteriaceae</taxon>
        <taxon>Dickeya</taxon>
    </lineage>
</organism>
<evidence type="ECO:0000313" key="3">
    <source>
        <dbReference type="EMBL" id="RJL75914.1"/>
    </source>
</evidence>
<sequence>MKTVFGAYNNFRVGVKPAIGFGLILLMAALIMRFGINSFQNIDAYSQKSIINNNINSYLEEARRERLRFQYTHDYAAINKNGELLNNAQTIKWDGCRHSYG</sequence>
<accession>A0AAP2D037</accession>
<evidence type="ECO:0000313" key="5">
    <source>
        <dbReference type="Proteomes" id="UP000266633"/>
    </source>
</evidence>
<keyword evidence="1" id="KW-0472">Membrane</keyword>